<name>A0A4Y3KLG5_9CELL</name>
<keyword evidence="3" id="KW-0804">Transcription</keyword>
<evidence type="ECO:0000256" key="2">
    <source>
        <dbReference type="ARBA" id="ARBA00023125"/>
    </source>
</evidence>
<comment type="caution">
    <text evidence="6">The sequence shown here is derived from an EMBL/GenBank/DDBJ whole genome shotgun (WGS) entry which is preliminary data.</text>
</comment>
<dbReference type="PANTHER" id="PTHR30055">
    <property type="entry name" value="HTH-TYPE TRANSCRIPTIONAL REGULATOR RUTR"/>
    <property type="match status" value="1"/>
</dbReference>
<sequence>MVSKDATAARPLRADAARNRQKILDAATAAFDAQGTDASLEDIARTAGVGVGTLYRHFPTRLDLIASVYRSSLDAFVARADELLTRLPAGEALDTWVLGFVGYVIRKRGMASALKAGLGPQAAEVMNEGRTRLEGAATRLVAAAQAEGSIRTDLEPADLMRAVSGVCLAGVESMDRERTERVLRLVLDGLRWSAPAPA</sequence>
<dbReference type="SUPFAM" id="SSF46689">
    <property type="entry name" value="Homeodomain-like"/>
    <property type="match status" value="1"/>
</dbReference>
<feature type="domain" description="HTH tetR-type" evidence="5">
    <location>
        <begin position="17"/>
        <end position="76"/>
    </location>
</feature>
<accession>A0A4Y3KLG5</accession>
<dbReference type="PROSITE" id="PS50977">
    <property type="entry name" value="HTH_TETR_2"/>
    <property type="match status" value="1"/>
</dbReference>
<feature type="DNA-binding region" description="H-T-H motif" evidence="4">
    <location>
        <begin position="39"/>
        <end position="58"/>
    </location>
</feature>
<dbReference type="PANTHER" id="PTHR30055:SF234">
    <property type="entry name" value="HTH-TYPE TRANSCRIPTIONAL REGULATOR BETI"/>
    <property type="match status" value="1"/>
</dbReference>
<evidence type="ECO:0000259" key="5">
    <source>
        <dbReference type="PROSITE" id="PS50977"/>
    </source>
</evidence>
<reference evidence="6 7" key="1">
    <citation type="submission" date="2019-06" db="EMBL/GenBank/DDBJ databases">
        <title>Whole genome shotgun sequence of Cellulomonas gelida NBRC 3748.</title>
        <authorList>
            <person name="Hosoyama A."/>
            <person name="Uohara A."/>
            <person name="Ohji S."/>
            <person name="Ichikawa N."/>
        </authorList>
    </citation>
    <scope>NUCLEOTIDE SEQUENCE [LARGE SCALE GENOMIC DNA]</scope>
    <source>
        <strain evidence="6 7">NBRC 3748</strain>
    </source>
</reference>
<evidence type="ECO:0000256" key="3">
    <source>
        <dbReference type="ARBA" id="ARBA00023163"/>
    </source>
</evidence>
<dbReference type="Proteomes" id="UP000320461">
    <property type="component" value="Unassembled WGS sequence"/>
</dbReference>
<dbReference type="EMBL" id="BJLQ01000015">
    <property type="protein sequence ID" value="GEA84516.1"/>
    <property type="molecule type" value="Genomic_DNA"/>
</dbReference>
<protein>
    <submittedName>
        <fullName evidence="6">TetR family transcriptional regulator</fullName>
    </submittedName>
</protein>
<evidence type="ECO:0000313" key="6">
    <source>
        <dbReference type="EMBL" id="GEA84516.1"/>
    </source>
</evidence>
<dbReference type="PRINTS" id="PR00455">
    <property type="entry name" value="HTHTETR"/>
</dbReference>
<dbReference type="InterPro" id="IPR009057">
    <property type="entry name" value="Homeodomain-like_sf"/>
</dbReference>
<dbReference type="SUPFAM" id="SSF48498">
    <property type="entry name" value="Tetracyclin repressor-like, C-terminal domain"/>
    <property type="match status" value="1"/>
</dbReference>
<keyword evidence="7" id="KW-1185">Reference proteome</keyword>
<keyword evidence="2 4" id="KW-0238">DNA-binding</keyword>
<evidence type="ECO:0000256" key="1">
    <source>
        <dbReference type="ARBA" id="ARBA00023015"/>
    </source>
</evidence>
<organism evidence="6 7">
    <name type="scientific">Cellulomonas gelida</name>
    <dbReference type="NCBI Taxonomy" id="1712"/>
    <lineage>
        <taxon>Bacteria</taxon>
        <taxon>Bacillati</taxon>
        <taxon>Actinomycetota</taxon>
        <taxon>Actinomycetes</taxon>
        <taxon>Micrococcales</taxon>
        <taxon>Cellulomonadaceae</taxon>
        <taxon>Cellulomonas</taxon>
    </lineage>
</organism>
<dbReference type="InterPro" id="IPR049445">
    <property type="entry name" value="TetR_SbtR-like_C"/>
</dbReference>
<proteinExistence type="predicted"/>
<gene>
    <name evidence="6" type="ORF">CGE01nite_17670</name>
</gene>
<dbReference type="Gene3D" id="1.10.357.10">
    <property type="entry name" value="Tetracycline Repressor, domain 2"/>
    <property type="match status" value="1"/>
</dbReference>
<dbReference type="InterPro" id="IPR001647">
    <property type="entry name" value="HTH_TetR"/>
</dbReference>
<keyword evidence="1" id="KW-0805">Transcription regulation</keyword>
<dbReference type="GO" id="GO:0003700">
    <property type="term" value="F:DNA-binding transcription factor activity"/>
    <property type="evidence" value="ECO:0007669"/>
    <property type="project" value="TreeGrafter"/>
</dbReference>
<dbReference type="Pfam" id="PF21597">
    <property type="entry name" value="TetR_C_43"/>
    <property type="match status" value="1"/>
</dbReference>
<evidence type="ECO:0000313" key="7">
    <source>
        <dbReference type="Proteomes" id="UP000320461"/>
    </source>
</evidence>
<dbReference type="GO" id="GO:0000976">
    <property type="term" value="F:transcription cis-regulatory region binding"/>
    <property type="evidence" value="ECO:0007669"/>
    <property type="project" value="TreeGrafter"/>
</dbReference>
<dbReference type="AlphaFoldDB" id="A0A4Y3KLG5"/>
<dbReference type="InterPro" id="IPR036271">
    <property type="entry name" value="Tet_transcr_reg_TetR-rel_C_sf"/>
</dbReference>
<dbReference type="Pfam" id="PF00440">
    <property type="entry name" value="TetR_N"/>
    <property type="match status" value="1"/>
</dbReference>
<evidence type="ECO:0000256" key="4">
    <source>
        <dbReference type="PROSITE-ProRule" id="PRU00335"/>
    </source>
</evidence>
<dbReference type="InterPro" id="IPR050109">
    <property type="entry name" value="HTH-type_TetR-like_transc_reg"/>
</dbReference>